<comment type="caution">
    <text evidence="1">The sequence shown here is derived from an EMBL/GenBank/DDBJ whole genome shotgun (WGS) entry which is preliminary data.</text>
</comment>
<dbReference type="PROSITE" id="PS51257">
    <property type="entry name" value="PROKAR_LIPOPROTEIN"/>
    <property type="match status" value="1"/>
</dbReference>
<accession>A0A7X9RZB1</accession>
<dbReference type="Proteomes" id="UP000576082">
    <property type="component" value="Unassembled WGS sequence"/>
</dbReference>
<dbReference type="RefSeq" id="WP_169659680.1">
    <property type="nucleotide sequence ID" value="NZ_JABANE010000100.1"/>
</dbReference>
<keyword evidence="2" id="KW-1185">Reference proteome</keyword>
<gene>
    <name evidence="1" type="ORF">HHU12_26090</name>
</gene>
<protein>
    <submittedName>
        <fullName evidence="1">Uncharacterized protein</fullName>
    </submittedName>
</protein>
<dbReference type="EMBL" id="JABANE010000100">
    <property type="protein sequence ID" value="NME71464.1"/>
    <property type="molecule type" value="Genomic_DNA"/>
</dbReference>
<evidence type="ECO:0000313" key="2">
    <source>
        <dbReference type="Proteomes" id="UP000576082"/>
    </source>
</evidence>
<name>A0A7X9RZB1_9BACT</name>
<reference evidence="1 2" key="1">
    <citation type="submission" date="2020-04" db="EMBL/GenBank/DDBJ databases">
        <title>Flammeovirga sp. SR4, a novel species isolated from seawater.</title>
        <authorList>
            <person name="Wang X."/>
        </authorList>
    </citation>
    <scope>NUCLEOTIDE SEQUENCE [LARGE SCALE GENOMIC DNA]</scope>
    <source>
        <strain evidence="1 2">ATCC 23126</strain>
    </source>
</reference>
<dbReference type="AlphaFoldDB" id="A0A7X9RZB1"/>
<organism evidence="1 2">
    <name type="scientific">Flammeovirga aprica JL-4</name>
    <dbReference type="NCBI Taxonomy" id="694437"/>
    <lineage>
        <taxon>Bacteria</taxon>
        <taxon>Pseudomonadati</taxon>
        <taxon>Bacteroidota</taxon>
        <taxon>Cytophagia</taxon>
        <taxon>Cytophagales</taxon>
        <taxon>Flammeovirgaceae</taxon>
        <taxon>Flammeovirga</taxon>
    </lineage>
</organism>
<evidence type="ECO:0000313" key="1">
    <source>
        <dbReference type="EMBL" id="NME71464.1"/>
    </source>
</evidence>
<sequence length="256" mass="29260">MKSKITTTVLYFIFATAMTFFFGSLSSCSKKEESNFIPQKSVDISLNSLIEREGKPAIRLDLQDHNVRVGEYWEGVLKSGESALTVKGLDYGTHDCSIQGKEYDLKKSTYLKKLDTWAETTFEHTKSNNSLCFDLKTNRSMVVVYNSNACKKVTLEDVYVQYKVDSNNSRDDMLEMDSTAIEEFSTRKGYLHQLKTVEVVVEYDDEGTHKTLITKLDDLKEGKAYWIELKNKEDRSGDVVVEVNSDDLFSHEDIEV</sequence>
<proteinExistence type="predicted"/>